<dbReference type="AlphaFoldDB" id="A0A9P8UYC0"/>
<comment type="caution">
    <text evidence="1">The sequence shown here is derived from an EMBL/GenBank/DDBJ whole genome shotgun (WGS) entry which is preliminary data.</text>
</comment>
<name>A0A9P8UYC0_9PEZI</name>
<protein>
    <submittedName>
        <fullName evidence="1">Uncharacterized protein</fullName>
    </submittedName>
</protein>
<reference evidence="1" key="1">
    <citation type="journal article" date="2021" name="Nat. Commun.">
        <title>Genetic determinants of endophytism in the Arabidopsis root mycobiome.</title>
        <authorList>
            <person name="Mesny F."/>
            <person name="Miyauchi S."/>
            <person name="Thiergart T."/>
            <person name="Pickel B."/>
            <person name="Atanasova L."/>
            <person name="Karlsson M."/>
            <person name="Huettel B."/>
            <person name="Barry K.W."/>
            <person name="Haridas S."/>
            <person name="Chen C."/>
            <person name="Bauer D."/>
            <person name="Andreopoulos W."/>
            <person name="Pangilinan J."/>
            <person name="LaButti K."/>
            <person name="Riley R."/>
            <person name="Lipzen A."/>
            <person name="Clum A."/>
            <person name="Drula E."/>
            <person name="Henrissat B."/>
            <person name="Kohler A."/>
            <person name="Grigoriev I.V."/>
            <person name="Martin F.M."/>
            <person name="Hacquard S."/>
        </authorList>
    </citation>
    <scope>NUCLEOTIDE SEQUENCE</scope>
    <source>
        <strain evidence="1">MPI-SDFR-AT-0117</strain>
    </source>
</reference>
<sequence length="263" mass="30086">MIARSFHHVTRTLSQLPIRSFTTSGINTGSKQLHVNELIPESLNYIGIHLAKKMKRDVEFDVPRGRAGNCVRCRFAPETYYTGALDGRLSADDKVTAHAIERMEAYDKKRDLEPLWVDVAAVEGLPVFVREQGKRKLRRALAKTLIERGIHPHGWDLKKYNKYWAAQDPFEQENHELHANREWVWQVHATLRGTLLVRITNGRALLLSGSKEIVKLADSIVDRILDKSKFPTMVSKARVRHIRIGPKPWLLPIKGNDGEPPRI</sequence>
<dbReference type="OrthoDB" id="10434000at2759"/>
<organism evidence="1 2">
    <name type="scientific">Plectosphaerella plurivora</name>
    <dbReference type="NCBI Taxonomy" id="936078"/>
    <lineage>
        <taxon>Eukaryota</taxon>
        <taxon>Fungi</taxon>
        <taxon>Dikarya</taxon>
        <taxon>Ascomycota</taxon>
        <taxon>Pezizomycotina</taxon>
        <taxon>Sordariomycetes</taxon>
        <taxon>Hypocreomycetidae</taxon>
        <taxon>Glomerellales</taxon>
        <taxon>Plectosphaerellaceae</taxon>
        <taxon>Plectosphaerella</taxon>
    </lineage>
</organism>
<evidence type="ECO:0000313" key="1">
    <source>
        <dbReference type="EMBL" id="KAH6662218.1"/>
    </source>
</evidence>
<proteinExistence type="predicted"/>
<dbReference type="EMBL" id="JAGSXJ010000047">
    <property type="protein sequence ID" value="KAH6662218.1"/>
    <property type="molecule type" value="Genomic_DNA"/>
</dbReference>
<keyword evidence="2" id="KW-1185">Reference proteome</keyword>
<dbReference type="Proteomes" id="UP000770015">
    <property type="component" value="Unassembled WGS sequence"/>
</dbReference>
<gene>
    <name evidence="1" type="ORF">F5X68DRAFT_218642</name>
</gene>
<accession>A0A9P8UYC0</accession>
<evidence type="ECO:0000313" key="2">
    <source>
        <dbReference type="Proteomes" id="UP000770015"/>
    </source>
</evidence>